<gene>
    <name evidence="1" type="ORF">EWB00_003066</name>
</gene>
<protein>
    <submittedName>
        <fullName evidence="1">Uncharacterized protein</fullName>
    </submittedName>
</protein>
<evidence type="ECO:0000313" key="1">
    <source>
        <dbReference type="EMBL" id="TNN13257.1"/>
    </source>
</evidence>
<keyword evidence="2" id="KW-1185">Reference proteome</keyword>
<organism evidence="1 2">
    <name type="scientific">Schistosoma japonicum</name>
    <name type="common">Blood fluke</name>
    <dbReference type="NCBI Taxonomy" id="6182"/>
    <lineage>
        <taxon>Eukaryota</taxon>
        <taxon>Metazoa</taxon>
        <taxon>Spiralia</taxon>
        <taxon>Lophotrochozoa</taxon>
        <taxon>Platyhelminthes</taxon>
        <taxon>Trematoda</taxon>
        <taxon>Digenea</taxon>
        <taxon>Strigeidida</taxon>
        <taxon>Schistosomatoidea</taxon>
        <taxon>Schistosomatidae</taxon>
        <taxon>Schistosoma</taxon>
    </lineage>
</organism>
<evidence type="ECO:0000313" key="2">
    <source>
        <dbReference type="Proteomes" id="UP000311919"/>
    </source>
</evidence>
<dbReference type="AlphaFoldDB" id="A0A4Z2D9T5"/>
<proteinExistence type="predicted"/>
<reference evidence="1 2" key="1">
    <citation type="submission" date="2019-03" db="EMBL/GenBank/DDBJ databases">
        <title>An improved genome assembly of the fluke Schistosoma japonicum.</title>
        <authorList>
            <person name="Hu W."/>
            <person name="Luo F."/>
            <person name="Yin M."/>
            <person name="Mo X."/>
            <person name="Sun C."/>
            <person name="Wu Q."/>
            <person name="Zhu B."/>
            <person name="Xiang M."/>
            <person name="Wang J."/>
            <person name="Wang Y."/>
            <person name="Zhang T."/>
            <person name="Xu B."/>
            <person name="Zheng H."/>
            <person name="Feng Z."/>
        </authorList>
    </citation>
    <scope>NUCLEOTIDE SEQUENCE [LARGE SCALE GENOMIC DNA]</scope>
    <source>
        <strain evidence="1">HuSjv2</strain>
        <tissue evidence="1">Worms</tissue>
    </source>
</reference>
<name>A0A4Z2D9T5_SCHJA</name>
<dbReference type="OrthoDB" id="6276798at2759"/>
<sequence length="388" mass="44255">MSLFFVCMWSSPDAYFHFVKFHFPTYWCIIVAVNNFCAIQLLDLLEIFRFQSSISHYIMPTNTEQTSASMHRDDKRSMIHPLVEEVDGLELARLARRLWNQNKTKYGKSACFNEKVGIKSHSKPTYLERPTVLRLRSTPQTVLPPVTKPTVSKDIYFESPDMDSAFDLAWDHEMDLNIFNTEVRRPYNKHVPQCNISPDFDNESHTNQFATRSRLFDAKKKSMTAVSIHDSSFSQTPSVTILPVRNDNLNADNRWVSSDRLPGNARSTTKKPITSETAIPCSDLFVSPTYNVDLEYSTTSKVTPRLAFHDNLFDSGFVGGSGGSNMISSFSDFDDTDEKVIGVDKREPADNLTTDLPTDHSNDFLWEHELFIPPMCCKTKEVRCPTTV</sequence>
<comment type="caution">
    <text evidence="1">The sequence shown here is derived from an EMBL/GenBank/DDBJ whole genome shotgun (WGS) entry which is preliminary data.</text>
</comment>
<dbReference type="Proteomes" id="UP000311919">
    <property type="component" value="Unassembled WGS sequence"/>
</dbReference>
<accession>A0A4Z2D9T5</accession>
<dbReference type="EMBL" id="SKCS01000197">
    <property type="protein sequence ID" value="TNN13257.1"/>
    <property type="molecule type" value="Genomic_DNA"/>
</dbReference>